<dbReference type="PANTHER" id="PTHR22996">
    <property type="entry name" value="MAHOGUNIN"/>
    <property type="match status" value="1"/>
</dbReference>
<dbReference type="GO" id="GO:0008270">
    <property type="term" value="F:zinc ion binding"/>
    <property type="evidence" value="ECO:0007669"/>
    <property type="project" value="UniProtKB-KW"/>
</dbReference>
<dbReference type="PANTHER" id="PTHR22996:SF0">
    <property type="entry name" value="RE60872P-RELATED"/>
    <property type="match status" value="1"/>
</dbReference>
<feature type="compositionally biased region" description="Basic and acidic residues" evidence="2">
    <location>
        <begin position="282"/>
        <end position="291"/>
    </location>
</feature>
<dbReference type="SUPFAM" id="SSF57850">
    <property type="entry name" value="RING/U-box"/>
    <property type="match status" value="1"/>
</dbReference>
<dbReference type="GO" id="GO:0016567">
    <property type="term" value="P:protein ubiquitination"/>
    <property type="evidence" value="ECO:0007669"/>
    <property type="project" value="TreeGrafter"/>
</dbReference>
<dbReference type="Gene3D" id="3.30.40.10">
    <property type="entry name" value="Zinc/RING finger domain, C3HC4 (zinc finger)"/>
    <property type="match status" value="1"/>
</dbReference>
<evidence type="ECO:0000259" key="3">
    <source>
        <dbReference type="PROSITE" id="PS50089"/>
    </source>
</evidence>
<feature type="region of interest" description="Disordered" evidence="2">
    <location>
        <begin position="270"/>
        <end position="297"/>
    </location>
</feature>
<feature type="region of interest" description="Disordered" evidence="2">
    <location>
        <begin position="190"/>
        <end position="220"/>
    </location>
</feature>
<feature type="domain" description="RING-type" evidence="3">
    <location>
        <begin position="484"/>
        <end position="534"/>
    </location>
</feature>
<feature type="region of interest" description="Disordered" evidence="2">
    <location>
        <begin position="453"/>
        <end position="474"/>
    </location>
</feature>
<keyword evidence="5" id="KW-1185">Reference proteome</keyword>
<dbReference type="EMBL" id="MU006102">
    <property type="protein sequence ID" value="KAF2836826.1"/>
    <property type="molecule type" value="Genomic_DNA"/>
</dbReference>
<comment type="caution">
    <text evidence="4">The sequence shown here is derived from an EMBL/GenBank/DDBJ whole genome shotgun (WGS) entry which is preliminary data.</text>
</comment>
<gene>
    <name evidence="4" type="ORF">M501DRAFT_996504</name>
</gene>
<keyword evidence="1" id="KW-0479">Metal-binding</keyword>
<dbReference type="AlphaFoldDB" id="A0A9P4S6W1"/>
<accession>A0A9P4S6W1</accession>
<proteinExistence type="predicted"/>
<dbReference type="InterPro" id="IPR013083">
    <property type="entry name" value="Znf_RING/FYVE/PHD"/>
</dbReference>
<dbReference type="Proteomes" id="UP000799429">
    <property type="component" value="Unassembled WGS sequence"/>
</dbReference>
<keyword evidence="1" id="KW-0862">Zinc</keyword>
<feature type="compositionally biased region" description="Polar residues" evidence="2">
    <location>
        <begin position="196"/>
        <end position="213"/>
    </location>
</feature>
<evidence type="ECO:0000313" key="4">
    <source>
        <dbReference type="EMBL" id="KAF2836826.1"/>
    </source>
</evidence>
<dbReference type="Pfam" id="PF13920">
    <property type="entry name" value="zf-C3HC4_3"/>
    <property type="match status" value="1"/>
</dbReference>
<evidence type="ECO:0000256" key="1">
    <source>
        <dbReference type="PROSITE-ProRule" id="PRU00175"/>
    </source>
</evidence>
<keyword evidence="1" id="KW-0863">Zinc-finger</keyword>
<dbReference type="InterPro" id="IPR001841">
    <property type="entry name" value="Znf_RING"/>
</dbReference>
<protein>
    <recommendedName>
        <fullName evidence="3">RING-type domain-containing protein</fullName>
    </recommendedName>
</protein>
<dbReference type="SMART" id="SM00184">
    <property type="entry name" value="RING"/>
    <property type="match status" value="1"/>
</dbReference>
<evidence type="ECO:0000313" key="5">
    <source>
        <dbReference type="Proteomes" id="UP000799429"/>
    </source>
</evidence>
<dbReference type="PROSITE" id="PS50089">
    <property type="entry name" value="ZF_RING_2"/>
    <property type="match status" value="1"/>
</dbReference>
<dbReference type="OrthoDB" id="1711136at2759"/>
<dbReference type="InterPro" id="IPR045194">
    <property type="entry name" value="MGRN1/RNF157-like"/>
</dbReference>
<feature type="compositionally biased region" description="Polar residues" evidence="2">
    <location>
        <begin position="270"/>
        <end position="281"/>
    </location>
</feature>
<evidence type="ECO:0000256" key="2">
    <source>
        <dbReference type="SAM" id="MobiDB-lite"/>
    </source>
</evidence>
<name>A0A9P4S6W1_9PEZI</name>
<reference evidence="4" key="1">
    <citation type="journal article" date="2020" name="Stud. Mycol.">
        <title>101 Dothideomycetes genomes: a test case for predicting lifestyles and emergence of pathogens.</title>
        <authorList>
            <person name="Haridas S."/>
            <person name="Albert R."/>
            <person name="Binder M."/>
            <person name="Bloem J."/>
            <person name="Labutti K."/>
            <person name="Salamov A."/>
            <person name="Andreopoulos B."/>
            <person name="Baker S."/>
            <person name="Barry K."/>
            <person name="Bills G."/>
            <person name="Bluhm B."/>
            <person name="Cannon C."/>
            <person name="Castanera R."/>
            <person name="Culley D."/>
            <person name="Daum C."/>
            <person name="Ezra D."/>
            <person name="Gonzalez J."/>
            <person name="Henrissat B."/>
            <person name="Kuo A."/>
            <person name="Liang C."/>
            <person name="Lipzen A."/>
            <person name="Lutzoni F."/>
            <person name="Magnuson J."/>
            <person name="Mondo S."/>
            <person name="Nolan M."/>
            <person name="Ohm R."/>
            <person name="Pangilinan J."/>
            <person name="Park H.-J."/>
            <person name="Ramirez L."/>
            <person name="Alfaro M."/>
            <person name="Sun H."/>
            <person name="Tritt A."/>
            <person name="Yoshinaga Y."/>
            <person name="Zwiers L.-H."/>
            <person name="Turgeon B."/>
            <person name="Goodwin S."/>
            <person name="Spatafora J."/>
            <person name="Crous P."/>
            <person name="Grigoriev I."/>
        </authorList>
    </citation>
    <scope>NUCLEOTIDE SEQUENCE</scope>
    <source>
        <strain evidence="4">CBS 101060</strain>
    </source>
</reference>
<organism evidence="4 5">
    <name type="scientific">Patellaria atrata CBS 101060</name>
    <dbReference type="NCBI Taxonomy" id="1346257"/>
    <lineage>
        <taxon>Eukaryota</taxon>
        <taxon>Fungi</taxon>
        <taxon>Dikarya</taxon>
        <taxon>Ascomycota</taxon>
        <taxon>Pezizomycotina</taxon>
        <taxon>Dothideomycetes</taxon>
        <taxon>Dothideomycetes incertae sedis</taxon>
        <taxon>Patellariales</taxon>
        <taxon>Patellariaceae</taxon>
        <taxon>Patellaria</taxon>
    </lineage>
</organism>
<sequence length="545" mass="61183">MGTLTANLPRLEDHCPHKLPTSCRLTATPRCCACDDKRPHSSSYRIYIDGVGFVPRGTRWQNYCWFCSEFWSNRLAACNPPLLASDTRIPEVPDQTAFLERWFEFHQGFHIVTRQDGTEERIAVLGESFKDVSPGYLPRTLEELRGGAIVSASHRDGNAGATRAVSEENAVETSTTLDETLDSLLAEANSEVENRSGINRSAGEQTTQTQSVPENAPGRDIMSNDISQLLIEIQILSDRIQRLANDVNTGGQEIYREMLEGLAGIIERFSPSQQTPSLSEQTSDRLQETGRRVIPSPPQTLIGRRWVNRMRIQYPIDAHRPLQEVERQTRSTQNAALVYGTREEVERQGESYESPITGLFNRAWGRYREAEEQRAQPGGSTTHTPRRVSASLQRTYGFIPGQFGGPRIPVSRDSNFAEYLGFIGQNPRSTVAQPTNEDLVSTYEPRIPVVRSVAPTEPRPSGLDDDNNRPEGKTEEEMTLKLECKVCYTQIANIAVLPCGHMAMCQWCADIHIPVREHDKTVPRNKQAKCPICRAKVSKRVKIHV</sequence>
<dbReference type="GO" id="GO:0061630">
    <property type="term" value="F:ubiquitin protein ligase activity"/>
    <property type="evidence" value="ECO:0007669"/>
    <property type="project" value="UniProtKB-EC"/>
</dbReference>